<comment type="caution">
    <text evidence="9">The sequence shown here is derived from an EMBL/GenBank/DDBJ whole genome shotgun (WGS) entry which is preliminary data.</text>
</comment>
<keyword evidence="3" id="KW-0997">Cell inner membrane</keyword>
<evidence type="ECO:0000256" key="1">
    <source>
        <dbReference type="ARBA" id="ARBA00004429"/>
    </source>
</evidence>
<name>A0A1B7LAB2_9ENTR</name>
<proteinExistence type="inferred from homology"/>
<dbReference type="EMBL" id="LYRP01000001">
    <property type="protein sequence ID" value="OAT79259.1"/>
    <property type="molecule type" value="Genomic_DNA"/>
</dbReference>
<protein>
    <submittedName>
        <fullName evidence="9">Osmoprotectant uptake system permease</fullName>
    </submittedName>
</protein>
<organism evidence="9 10">
    <name type="scientific">Mangrovibacter phragmitis</name>
    <dbReference type="NCBI Taxonomy" id="1691903"/>
    <lineage>
        <taxon>Bacteria</taxon>
        <taxon>Pseudomonadati</taxon>
        <taxon>Pseudomonadota</taxon>
        <taxon>Gammaproteobacteria</taxon>
        <taxon>Enterobacterales</taxon>
        <taxon>Enterobacteriaceae</taxon>
        <taxon>Mangrovibacter</taxon>
    </lineage>
</organism>
<feature type="transmembrane region" description="Helical" evidence="7">
    <location>
        <begin position="82"/>
        <end position="105"/>
    </location>
</feature>
<reference evidence="10" key="1">
    <citation type="submission" date="2016-05" db="EMBL/GenBank/DDBJ databases">
        <authorList>
            <person name="Behera P."/>
            <person name="Vaishampayan P."/>
            <person name="Singh N."/>
            <person name="Raina V."/>
            <person name="Suar M."/>
            <person name="Pattnaik A."/>
            <person name="Rastogi G."/>
        </authorList>
    </citation>
    <scope>NUCLEOTIDE SEQUENCE [LARGE SCALE GENOMIC DNA]</scope>
    <source>
        <strain evidence="10">MP23</strain>
    </source>
</reference>
<feature type="transmembrane region" description="Helical" evidence="7">
    <location>
        <begin position="185"/>
        <end position="210"/>
    </location>
</feature>
<feature type="transmembrane region" description="Helical" evidence="7">
    <location>
        <begin position="252"/>
        <end position="276"/>
    </location>
</feature>
<comment type="subcellular location">
    <subcellularLocation>
        <location evidence="1">Cell inner membrane</location>
        <topology evidence="1">Multi-pass membrane protein</topology>
    </subcellularLocation>
    <subcellularLocation>
        <location evidence="7">Cell membrane</location>
        <topology evidence="7">Multi-pass membrane protein</topology>
    </subcellularLocation>
</comment>
<keyword evidence="3" id="KW-1003">Cell membrane</keyword>
<evidence type="ECO:0000256" key="7">
    <source>
        <dbReference type="RuleBase" id="RU363032"/>
    </source>
</evidence>
<dbReference type="STRING" id="1691903.A9B99_04425"/>
<dbReference type="InterPro" id="IPR051204">
    <property type="entry name" value="ABC_transp_perm/SBD"/>
</dbReference>
<dbReference type="CDD" id="cd06261">
    <property type="entry name" value="TM_PBP2"/>
    <property type="match status" value="1"/>
</dbReference>
<evidence type="ECO:0000259" key="8">
    <source>
        <dbReference type="PROSITE" id="PS50928"/>
    </source>
</evidence>
<feature type="transmembrane region" description="Helical" evidence="7">
    <location>
        <begin position="222"/>
        <end position="246"/>
    </location>
</feature>
<evidence type="ECO:0000313" key="10">
    <source>
        <dbReference type="Proteomes" id="UP000078225"/>
    </source>
</evidence>
<dbReference type="PROSITE" id="PS50928">
    <property type="entry name" value="ABC_TM1"/>
    <property type="match status" value="1"/>
</dbReference>
<evidence type="ECO:0000256" key="3">
    <source>
        <dbReference type="ARBA" id="ARBA00022519"/>
    </source>
</evidence>
<dbReference type="InterPro" id="IPR000515">
    <property type="entry name" value="MetI-like"/>
</dbReference>
<feature type="transmembrane region" description="Helical" evidence="7">
    <location>
        <begin position="20"/>
        <end position="40"/>
    </location>
</feature>
<gene>
    <name evidence="9" type="ORF">A9B99_04425</name>
</gene>
<evidence type="ECO:0000256" key="6">
    <source>
        <dbReference type="ARBA" id="ARBA00023136"/>
    </source>
</evidence>
<evidence type="ECO:0000313" key="9">
    <source>
        <dbReference type="EMBL" id="OAT79259.1"/>
    </source>
</evidence>
<evidence type="ECO:0000256" key="5">
    <source>
        <dbReference type="ARBA" id="ARBA00022989"/>
    </source>
</evidence>
<dbReference type="Gene3D" id="1.10.3720.10">
    <property type="entry name" value="MetI-like"/>
    <property type="match status" value="1"/>
</dbReference>
<feature type="transmembrane region" description="Helical" evidence="7">
    <location>
        <begin position="357"/>
        <end position="376"/>
    </location>
</feature>
<feature type="transmembrane region" description="Helical" evidence="7">
    <location>
        <begin position="111"/>
        <end position="131"/>
    </location>
</feature>
<feature type="transmembrane region" description="Helical" evidence="7">
    <location>
        <begin position="332"/>
        <end position="351"/>
    </location>
</feature>
<sequence length="393" mass="42210">MLLTRLWHNVIGRFRQNPVLWVLVALLVITVLCLPVLTMAPNRLLSGQPVMLDGLVPYSTAALFLVAVVLLVFSLPHHRPVVLLLFEVLFVGWLFACGFWANHLAGEAHPYARVSLASGSWLVLAISLMGYSESARTLSMKPALRAILYLQLWLIPLALLYTGHFDGLSLLKEYANRKSVFDDALLRHLVLTFGTLLPALVIGIPLGLYLHRTPQAQSSVFGVLNVIQTIPSVAMFGLLIAPLSALGSALPWLGSLGVSGIGVAPAIIALVLYALLPLVRGVVAGLEQVPQAVKESAQGNGMTPWQCFVQVEVPLALPVLLRNLRVVTVQTTGMAVVAALIGAGGFGALIFQGLSASAQSLVLLGVIPVVALAVLADRIFNLLIHRLEHNHHD</sequence>
<dbReference type="Pfam" id="PF00528">
    <property type="entry name" value="BPD_transp_1"/>
    <property type="match status" value="1"/>
</dbReference>
<dbReference type="InterPro" id="IPR035906">
    <property type="entry name" value="MetI-like_sf"/>
</dbReference>
<dbReference type="PANTHER" id="PTHR30177:SF30">
    <property type="entry name" value="GLYCINE BETAINE UPTAKE SYSTEM PERMEASE PROTEIN YEHY"/>
    <property type="match status" value="1"/>
</dbReference>
<dbReference type="AlphaFoldDB" id="A0A1B7LAB2"/>
<keyword evidence="2 7" id="KW-0813">Transport</keyword>
<comment type="similarity">
    <text evidence="7">Belongs to the binding-protein-dependent transport system permease family.</text>
</comment>
<feature type="transmembrane region" description="Helical" evidence="7">
    <location>
        <begin position="143"/>
        <end position="165"/>
    </location>
</feature>
<keyword evidence="5 7" id="KW-1133">Transmembrane helix</keyword>
<evidence type="ECO:0000256" key="4">
    <source>
        <dbReference type="ARBA" id="ARBA00022692"/>
    </source>
</evidence>
<dbReference type="PANTHER" id="PTHR30177">
    <property type="entry name" value="GLYCINE BETAINE/L-PROLINE TRANSPORT SYSTEM PERMEASE PROTEIN PROW"/>
    <property type="match status" value="1"/>
</dbReference>
<feature type="transmembrane region" description="Helical" evidence="7">
    <location>
        <begin position="55"/>
        <end position="75"/>
    </location>
</feature>
<dbReference type="Proteomes" id="UP000078225">
    <property type="component" value="Unassembled WGS sequence"/>
</dbReference>
<evidence type="ECO:0000256" key="2">
    <source>
        <dbReference type="ARBA" id="ARBA00022448"/>
    </source>
</evidence>
<dbReference type="GO" id="GO:0055085">
    <property type="term" value="P:transmembrane transport"/>
    <property type="evidence" value="ECO:0007669"/>
    <property type="project" value="InterPro"/>
</dbReference>
<dbReference type="GO" id="GO:0031460">
    <property type="term" value="P:glycine betaine transport"/>
    <property type="evidence" value="ECO:0007669"/>
    <property type="project" value="TreeGrafter"/>
</dbReference>
<feature type="domain" description="ABC transmembrane type-1" evidence="8">
    <location>
        <begin position="185"/>
        <end position="380"/>
    </location>
</feature>
<keyword evidence="6 7" id="KW-0472">Membrane</keyword>
<dbReference type="SUPFAM" id="SSF161098">
    <property type="entry name" value="MetI-like"/>
    <property type="match status" value="1"/>
</dbReference>
<keyword evidence="4 7" id="KW-0812">Transmembrane</keyword>
<accession>A0A1B7LAB2</accession>
<dbReference type="GO" id="GO:0005886">
    <property type="term" value="C:plasma membrane"/>
    <property type="evidence" value="ECO:0007669"/>
    <property type="project" value="UniProtKB-SubCell"/>
</dbReference>
<keyword evidence="10" id="KW-1185">Reference proteome</keyword>